<protein>
    <submittedName>
        <fullName evidence="2">Uncharacterized protein</fullName>
    </submittedName>
</protein>
<gene>
    <name evidence="2" type="ORF">PHLCEN_2v9669</name>
</gene>
<feature type="compositionally biased region" description="Polar residues" evidence="1">
    <location>
        <begin position="18"/>
        <end position="32"/>
    </location>
</feature>
<keyword evidence="3" id="KW-1185">Reference proteome</keyword>
<feature type="compositionally biased region" description="Low complexity" evidence="1">
    <location>
        <begin position="118"/>
        <end position="171"/>
    </location>
</feature>
<feature type="region of interest" description="Disordered" evidence="1">
    <location>
        <begin position="95"/>
        <end position="251"/>
    </location>
</feature>
<name>A0A2R6NQ53_9APHY</name>
<evidence type="ECO:0000313" key="3">
    <source>
        <dbReference type="Proteomes" id="UP000186601"/>
    </source>
</evidence>
<organism evidence="2 3">
    <name type="scientific">Hermanssonia centrifuga</name>
    <dbReference type="NCBI Taxonomy" id="98765"/>
    <lineage>
        <taxon>Eukaryota</taxon>
        <taxon>Fungi</taxon>
        <taxon>Dikarya</taxon>
        <taxon>Basidiomycota</taxon>
        <taxon>Agaricomycotina</taxon>
        <taxon>Agaricomycetes</taxon>
        <taxon>Polyporales</taxon>
        <taxon>Meruliaceae</taxon>
        <taxon>Hermanssonia</taxon>
    </lineage>
</organism>
<feature type="compositionally biased region" description="Basic and acidic residues" evidence="1">
    <location>
        <begin position="180"/>
        <end position="238"/>
    </location>
</feature>
<dbReference type="Proteomes" id="UP000186601">
    <property type="component" value="Unassembled WGS sequence"/>
</dbReference>
<sequence>MPLPPSVSDESELLVSDMPNQSANSRVSTNNDRCMAEDVYGEELPSEDEESEETGDEMDMESGDEVESEQAIEQARQRAWDDWNRLRRRAECIEQGGGVSNHATLPLHDVHAVPRHATPSTPSRMTSTTPLSLPSSTTATPPSELPLPAYTLQSSDTASPSPAPSHSLSTPVNPHWSLKRKLEASVEECKEEYWKQQAEKQEKQRIDDVKRQRREDKKREDEQRRQQLVEARDLHRFEGPLGKKNKAELQD</sequence>
<dbReference type="EMBL" id="MLYV02000973">
    <property type="protein sequence ID" value="PSR74653.1"/>
    <property type="molecule type" value="Genomic_DNA"/>
</dbReference>
<proteinExistence type="predicted"/>
<evidence type="ECO:0000256" key="1">
    <source>
        <dbReference type="SAM" id="MobiDB-lite"/>
    </source>
</evidence>
<feature type="region of interest" description="Disordered" evidence="1">
    <location>
        <begin position="1"/>
        <end position="78"/>
    </location>
</feature>
<dbReference type="AlphaFoldDB" id="A0A2R6NQ53"/>
<reference evidence="2 3" key="1">
    <citation type="submission" date="2018-02" db="EMBL/GenBank/DDBJ databases">
        <title>Genome sequence of the basidiomycete white-rot fungus Phlebia centrifuga.</title>
        <authorList>
            <person name="Granchi Z."/>
            <person name="Peng M."/>
            <person name="de Vries R.P."/>
            <person name="Hilden K."/>
            <person name="Makela M.R."/>
            <person name="Grigoriev I."/>
            <person name="Riley R."/>
        </authorList>
    </citation>
    <scope>NUCLEOTIDE SEQUENCE [LARGE SCALE GENOMIC DNA]</scope>
    <source>
        <strain evidence="2 3">FBCC195</strain>
    </source>
</reference>
<feature type="compositionally biased region" description="Acidic residues" evidence="1">
    <location>
        <begin position="39"/>
        <end position="70"/>
    </location>
</feature>
<evidence type="ECO:0000313" key="2">
    <source>
        <dbReference type="EMBL" id="PSR74653.1"/>
    </source>
</evidence>
<comment type="caution">
    <text evidence="2">The sequence shown here is derived from an EMBL/GenBank/DDBJ whole genome shotgun (WGS) entry which is preliminary data.</text>
</comment>
<accession>A0A2R6NQ53</accession>
<feature type="non-terminal residue" evidence="2">
    <location>
        <position position="251"/>
    </location>
</feature>